<comment type="caution">
    <text evidence="2">The sequence shown here is derived from an EMBL/GenBank/DDBJ whole genome shotgun (WGS) entry which is preliminary data.</text>
</comment>
<evidence type="ECO:0000256" key="1">
    <source>
        <dbReference type="SAM" id="SignalP"/>
    </source>
</evidence>
<organism evidence="2 3">
    <name type="scientific">Canariomyces notabilis</name>
    <dbReference type="NCBI Taxonomy" id="2074819"/>
    <lineage>
        <taxon>Eukaryota</taxon>
        <taxon>Fungi</taxon>
        <taxon>Dikarya</taxon>
        <taxon>Ascomycota</taxon>
        <taxon>Pezizomycotina</taxon>
        <taxon>Sordariomycetes</taxon>
        <taxon>Sordariomycetidae</taxon>
        <taxon>Sordariales</taxon>
        <taxon>Chaetomiaceae</taxon>
        <taxon>Canariomyces</taxon>
    </lineage>
</organism>
<dbReference type="AlphaFoldDB" id="A0AAN6TEH6"/>
<evidence type="ECO:0000313" key="3">
    <source>
        <dbReference type="Proteomes" id="UP001302812"/>
    </source>
</evidence>
<feature type="chain" id="PRO_5042891051" evidence="1">
    <location>
        <begin position="19"/>
        <end position="85"/>
    </location>
</feature>
<proteinExistence type="predicted"/>
<accession>A0AAN6TEH6</accession>
<feature type="signal peptide" evidence="1">
    <location>
        <begin position="1"/>
        <end position="18"/>
    </location>
</feature>
<reference evidence="2" key="1">
    <citation type="journal article" date="2023" name="Mol. Phylogenet. Evol.">
        <title>Genome-scale phylogeny and comparative genomics of the fungal order Sordariales.</title>
        <authorList>
            <person name="Hensen N."/>
            <person name="Bonometti L."/>
            <person name="Westerberg I."/>
            <person name="Brannstrom I.O."/>
            <person name="Guillou S."/>
            <person name="Cros-Aarteil S."/>
            <person name="Calhoun S."/>
            <person name="Haridas S."/>
            <person name="Kuo A."/>
            <person name="Mondo S."/>
            <person name="Pangilinan J."/>
            <person name="Riley R."/>
            <person name="LaButti K."/>
            <person name="Andreopoulos B."/>
            <person name="Lipzen A."/>
            <person name="Chen C."/>
            <person name="Yan M."/>
            <person name="Daum C."/>
            <person name="Ng V."/>
            <person name="Clum A."/>
            <person name="Steindorff A."/>
            <person name="Ohm R.A."/>
            <person name="Martin F."/>
            <person name="Silar P."/>
            <person name="Natvig D.O."/>
            <person name="Lalanne C."/>
            <person name="Gautier V."/>
            <person name="Ament-Velasquez S.L."/>
            <person name="Kruys A."/>
            <person name="Hutchinson M.I."/>
            <person name="Powell A.J."/>
            <person name="Barry K."/>
            <person name="Miller A.N."/>
            <person name="Grigoriev I.V."/>
            <person name="Debuchy R."/>
            <person name="Gladieux P."/>
            <person name="Hiltunen Thoren M."/>
            <person name="Johannesson H."/>
        </authorList>
    </citation>
    <scope>NUCLEOTIDE SEQUENCE</scope>
    <source>
        <strain evidence="2">CBS 508.74</strain>
    </source>
</reference>
<protein>
    <submittedName>
        <fullName evidence="2">Uncharacterized protein</fullName>
    </submittedName>
</protein>
<reference evidence="2" key="2">
    <citation type="submission" date="2023-05" db="EMBL/GenBank/DDBJ databases">
        <authorList>
            <consortium name="Lawrence Berkeley National Laboratory"/>
            <person name="Steindorff A."/>
            <person name="Hensen N."/>
            <person name="Bonometti L."/>
            <person name="Westerberg I."/>
            <person name="Brannstrom I.O."/>
            <person name="Guillou S."/>
            <person name="Cros-Aarteil S."/>
            <person name="Calhoun S."/>
            <person name="Haridas S."/>
            <person name="Kuo A."/>
            <person name="Mondo S."/>
            <person name="Pangilinan J."/>
            <person name="Riley R."/>
            <person name="Labutti K."/>
            <person name="Andreopoulos B."/>
            <person name="Lipzen A."/>
            <person name="Chen C."/>
            <person name="Yanf M."/>
            <person name="Daum C."/>
            <person name="Ng V."/>
            <person name="Clum A."/>
            <person name="Ohm R."/>
            <person name="Martin F."/>
            <person name="Silar P."/>
            <person name="Natvig D."/>
            <person name="Lalanne C."/>
            <person name="Gautier V."/>
            <person name="Ament-Velasquez S.L."/>
            <person name="Kruys A."/>
            <person name="Hutchinson M.I."/>
            <person name="Powell A.J."/>
            <person name="Barry K."/>
            <person name="Miller A.N."/>
            <person name="Grigoriev I.V."/>
            <person name="Debuchy R."/>
            <person name="Gladieux P."/>
            <person name="Thoren M.H."/>
            <person name="Johannesson H."/>
        </authorList>
    </citation>
    <scope>NUCLEOTIDE SEQUENCE</scope>
    <source>
        <strain evidence="2">CBS 508.74</strain>
    </source>
</reference>
<keyword evidence="3" id="KW-1185">Reference proteome</keyword>
<name>A0AAN6TEH6_9PEZI</name>
<sequence>MPFQRNLNLASIVSVVLPFSPNTTWTGYCWDGPGGGTGGVACQDAGCATAISSAGQSDVVIERRHTGNTGRAMCSVPRRHVSREG</sequence>
<dbReference type="Proteomes" id="UP001302812">
    <property type="component" value="Unassembled WGS sequence"/>
</dbReference>
<evidence type="ECO:0000313" key="2">
    <source>
        <dbReference type="EMBL" id="KAK4112937.1"/>
    </source>
</evidence>
<dbReference type="RefSeq" id="XP_064670507.1">
    <property type="nucleotide sequence ID" value="XM_064818531.1"/>
</dbReference>
<keyword evidence="1" id="KW-0732">Signal</keyword>
<gene>
    <name evidence="2" type="ORF">N656DRAFT_82831</name>
</gene>
<dbReference type="EMBL" id="MU853341">
    <property type="protein sequence ID" value="KAK4112937.1"/>
    <property type="molecule type" value="Genomic_DNA"/>
</dbReference>
<dbReference type="GeneID" id="89942657"/>